<gene>
    <name evidence="2" type="ORF">TRIVIDRAFT_64656</name>
</gene>
<name>G9NCL3_HYPVG</name>
<evidence type="ECO:0000313" key="2">
    <source>
        <dbReference type="EMBL" id="EHK15435.1"/>
    </source>
</evidence>
<organism evidence="2 3">
    <name type="scientific">Hypocrea virens (strain Gv29-8 / FGSC 10586)</name>
    <name type="common">Gliocladium virens</name>
    <name type="synonym">Trichoderma virens</name>
    <dbReference type="NCBI Taxonomy" id="413071"/>
    <lineage>
        <taxon>Eukaryota</taxon>
        <taxon>Fungi</taxon>
        <taxon>Dikarya</taxon>
        <taxon>Ascomycota</taxon>
        <taxon>Pezizomycotina</taxon>
        <taxon>Sordariomycetes</taxon>
        <taxon>Hypocreomycetidae</taxon>
        <taxon>Hypocreales</taxon>
        <taxon>Hypocreaceae</taxon>
        <taxon>Trichoderma</taxon>
    </lineage>
</organism>
<dbReference type="HOGENOM" id="CLU_2223627_0_0_1"/>
<sequence length="102" mass="10700">MFSLKSILSISLLTSSATAAFLPATSTSTSVLNNTTSTATAQPTITAATVHCDITYCVNGTSYCHFWAGISTWKMSGPSPGEVVTTMGVCKIGRARMMAVRE</sequence>
<evidence type="ECO:0000313" key="3">
    <source>
        <dbReference type="Proteomes" id="UP000007115"/>
    </source>
</evidence>
<dbReference type="OMA" id="WAGISTW"/>
<dbReference type="RefSeq" id="XP_013949636.1">
    <property type="nucleotide sequence ID" value="XM_014094161.1"/>
</dbReference>
<accession>G9NCL3</accession>
<feature type="signal peptide" evidence="1">
    <location>
        <begin position="1"/>
        <end position="19"/>
    </location>
</feature>
<dbReference type="AlphaFoldDB" id="G9NCL3"/>
<reference evidence="2 3" key="1">
    <citation type="journal article" date="2011" name="Genome Biol.">
        <title>Comparative genome sequence analysis underscores mycoparasitism as the ancestral life style of Trichoderma.</title>
        <authorList>
            <person name="Kubicek C.P."/>
            <person name="Herrera-Estrella A."/>
            <person name="Seidl-Seiboth V."/>
            <person name="Martinez D.A."/>
            <person name="Druzhinina I.S."/>
            <person name="Thon M."/>
            <person name="Zeilinger S."/>
            <person name="Casas-Flores S."/>
            <person name="Horwitz B.A."/>
            <person name="Mukherjee P.K."/>
            <person name="Mukherjee M."/>
            <person name="Kredics L."/>
            <person name="Alcaraz L.D."/>
            <person name="Aerts A."/>
            <person name="Antal Z."/>
            <person name="Atanasova L."/>
            <person name="Cervantes-Badillo M.G."/>
            <person name="Challacombe J."/>
            <person name="Chertkov O."/>
            <person name="McCluskey K."/>
            <person name="Coulpier F."/>
            <person name="Deshpande N."/>
            <person name="von Doehren H."/>
            <person name="Ebbole D.J."/>
            <person name="Esquivel-Naranjo E.U."/>
            <person name="Fekete E."/>
            <person name="Flipphi M."/>
            <person name="Glaser F."/>
            <person name="Gomez-Rodriguez E.Y."/>
            <person name="Gruber S."/>
            <person name="Han C."/>
            <person name="Henrissat B."/>
            <person name="Hermosa R."/>
            <person name="Hernandez-Onate M."/>
            <person name="Karaffa L."/>
            <person name="Kosti I."/>
            <person name="Le Crom S."/>
            <person name="Lindquist E."/>
            <person name="Lucas S."/>
            <person name="Luebeck M."/>
            <person name="Luebeck P.S."/>
            <person name="Margeot A."/>
            <person name="Metz B."/>
            <person name="Misra M."/>
            <person name="Nevalainen H."/>
            <person name="Omann M."/>
            <person name="Packer N."/>
            <person name="Perrone G."/>
            <person name="Uresti-Rivera E.E."/>
            <person name="Salamov A."/>
            <person name="Schmoll M."/>
            <person name="Seiboth B."/>
            <person name="Shapiro H."/>
            <person name="Sukno S."/>
            <person name="Tamayo-Ramos J.A."/>
            <person name="Tisch D."/>
            <person name="Wiest A."/>
            <person name="Wilkinson H.H."/>
            <person name="Zhang M."/>
            <person name="Coutinho P.M."/>
            <person name="Kenerley C.M."/>
            <person name="Monte E."/>
            <person name="Baker S.E."/>
            <person name="Grigoriev I.V."/>
        </authorList>
    </citation>
    <scope>NUCLEOTIDE SEQUENCE [LARGE SCALE GENOMIC DNA]</scope>
    <source>
        <strain evidence="3">Gv29-8 / FGSC 10586</strain>
    </source>
</reference>
<dbReference type="EMBL" id="ABDF02000092">
    <property type="protein sequence ID" value="EHK15435.1"/>
    <property type="molecule type" value="Genomic_DNA"/>
</dbReference>
<dbReference type="Proteomes" id="UP000007115">
    <property type="component" value="Unassembled WGS sequence"/>
</dbReference>
<keyword evidence="3" id="KW-1185">Reference proteome</keyword>
<feature type="chain" id="PRO_5003524305" evidence="1">
    <location>
        <begin position="20"/>
        <end position="102"/>
    </location>
</feature>
<protein>
    <submittedName>
        <fullName evidence="2">Uncharacterized protein</fullName>
    </submittedName>
</protein>
<dbReference type="OrthoDB" id="4837799at2759"/>
<dbReference type="eggNOG" id="ENOG502T4B6">
    <property type="taxonomic scope" value="Eukaryota"/>
</dbReference>
<keyword evidence="1" id="KW-0732">Signal</keyword>
<dbReference type="VEuPathDB" id="FungiDB:TRIVIDRAFT_64656"/>
<dbReference type="GeneID" id="25796609"/>
<comment type="caution">
    <text evidence="2">The sequence shown here is derived from an EMBL/GenBank/DDBJ whole genome shotgun (WGS) entry which is preliminary data.</text>
</comment>
<proteinExistence type="predicted"/>
<evidence type="ECO:0000256" key="1">
    <source>
        <dbReference type="SAM" id="SignalP"/>
    </source>
</evidence>
<dbReference type="InParanoid" id="G9NCL3"/>